<dbReference type="InterPro" id="IPR026906">
    <property type="entry name" value="LRR_5"/>
</dbReference>
<dbReference type="SUPFAM" id="SSF52058">
    <property type="entry name" value="L domain-like"/>
    <property type="match status" value="1"/>
</dbReference>
<dbReference type="Gene3D" id="3.80.10.10">
    <property type="entry name" value="Ribonuclease Inhibitor"/>
    <property type="match status" value="1"/>
</dbReference>
<dbReference type="InterPro" id="IPR032675">
    <property type="entry name" value="LRR_dom_sf"/>
</dbReference>
<reference evidence="1 2" key="1">
    <citation type="submission" date="2018-05" db="EMBL/GenBank/DDBJ databases">
        <title>Animal gut microbial communities from fecal samples from Wisconsin, USA.</title>
        <authorList>
            <person name="Neumann A."/>
        </authorList>
    </citation>
    <scope>NUCLEOTIDE SEQUENCE [LARGE SCALE GENOMIC DNA]</scope>
    <source>
        <strain evidence="1 2">UWS4</strain>
    </source>
</reference>
<comment type="caution">
    <text evidence="1">The sequence shown here is derived from an EMBL/GenBank/DDBJ whole genome shotgun (WGS) entry which is preliminary data.</text>
</comment>
<sequence>MEKYKTALNSSSYSNISVEAVKTNLDYNESKKILTIETNRNLFENPIEESAFKTGKEKNATTIAFKNSPMGAIDADVFNSYPNLKTIYFDDESANITLQLLGKIKNPSALSLQFESFDGAQNFLKLASENWHQLNWQLHFAVNDSLYFDYDLKNQILTIGGKGAIPDYDIASTPWYLAADSVKKIVVKEGITEIGNYALNNLKYTSLTLPKSLRTIKTNAIGNSDLDSLIIPEGVETIEANAVFWCRNLKYIKLPKSLKTMEMSPFGFSSEKILKIDMPESMAMTAIPELFAGDASLMTSITLPNNITRIEAKAFSSSGLKSIQLPDSIKTISESAFETCKNLKSVVIPKNIKSIEASAFANNPNLDSIVIFAAEPPVTSQSAFNAISENAKVYVPYGTLKLYQAEIPYSSMKLVEMAKTAIVKNRVRITKVEIQDGRILNAACKNLSVYNLNGTKIYSGNDAQISVPTKGIYLVKTRN</sequence>
<accession>A0ABX5LM06</accession>
<protein>
    <submittedName>
        <fullName evidence="1">Leucine rich repeat (LRR) protein</fullName>
    </submittedName>
</protein>
<dbReference type="Pfam" id="PF13306">
    <property type="entry name" value="LRR_5"/>
    <property type="match status" value="2"/>
</dbReference>
<dbReference type="InterPro" id="IPR053139">
    <property type="entry name" value="Surface_bspA-like"/>
</dbReference>
<dbReference type="PANTHER" id="PTHR45661">
    <property type="entry name" value="SURFACE ANTIGEN"/>
    <property type="match status" value="1"/>
</dbReference>
<dbReference type="PANTHER" id="PTHR45661:SF3">
    <property type="entry name" value="IG-LIKE DOMAIN-CONTAINING PROTEIN"/>
    <property type="match status" value="1"/>
</dbReference>
<proteinExistence type="predicted"/>
<evidence type="ECO:0000313" key="1">
    <source>
        <dbReference type="EMBL" id="PWL03446.1"/>
    </source>
</evidence>
<organism evidence="1 2">
    <name type="scientific">Hallerella porci</name>
    <dbReference type="NCBI Taxonomy" id="1945871"/>
    <lineage>
        <taxon>Bacteria</taxon>
        <taxon>Pseudomonadati</taxon>
        <taxon>Fibrobacterota</taxon>
        <taxon>Fibrobacteria</taxon>
        <taxon>Fibrobacterales</taxon>
        <taxon>Fibrobacteraceae</taxon>
        <taxon>Hallerella</taxon>
    </lineage>
</organism>
<dbReference type="Proteomes" id="UP000245523">
    <property type="component" value="Unassembled WGS sequence"/>
</dbReference>
<evidence type="ECO:0000313" key="2">
    <source>
        <dbReference type="Proteomes" id="UP000245523"/>
    </source>
</evidence>
<dbReference type="EMBL" id="QGHD01000006">
    <property type="protein sequence ID" value="PWL03446.1"/>
    <property type="molecule type" value="Genomic_DNA"/>
</dbReference>
<gene>
    <name evidence="1" type="ORF">B0H50_106106</name>
</gene>
<keyword evidence="2" id="KW-1185">Reference proteome</keyword>
<name>A0ABX5LM06_9BACT</name>